<dbReference type="AlphaFoldDB" id="A0AAI9ZUE6"/>
<name>A0AAI9ZUE6_9PEZI</name>
<sequence length="182" mass="19653">MSLVLQATIFITSFITSPSTRLYPRLAPAPVNPHPINIDLSRPDTMPDLSTLSTLSSYTFGGLCVLSALPFIGIPFPNHRATDYYAGKCEWMSQIFDRRVSPRQAGYFGAALRIAVGAAVVAPETREPALLFNGAIVTYGTIRAYVDGRPMLPQWGMLAAMAVCLGLGRFSQVNTGGGLLRD</sequence>
<gene>
    <name evidence="1" type="ORF">BDP81DRAFT_201157</name>
</gene>
<evidence type="ECO:0000313" key="1">
    <source>
        <dbReference type="EMBL" id="KAK1638061.1"/>
    </source>
</evidence>
<comment type="caution">
    <text evidence="1">The sequence shown here is derived from an EMBL/GenBank/DDBJ whole genome shotgun (WGS) entry which is preliminary data.</text>
</comment>
<dbReference type="RefSeq" id="XP_060446668.1">
    <property type="nucleotide sequence ID" value="XM_060582545.1"/>
</dbReference>
<evidence type="ECO:0000313" key="2">
    <source>
        <dbReference type="Proteomes" id="UP001243989"/>
    </source>
</evidence>
<dbReference type="Proteomes" id="UP001243989">
    <property type="component" value="Unassembled WGS sequence"/>
</dbReference>
<organism evidence="1 2">
    <name type="scientific">Colletotrichum phormii</name>
    <dbReference type="NCBI Taxonomy" id="359342"/>
    <lineage>
        <taxon>Eukaryota</taxon>
        <taxon>Fungi</taxon>
        <taxon>Dikarya</taxon>
        <taxon>Ascomycota</taxon>
        <taxon>Pezizomycotina</taxon>
        <taxon>Sordariomycetes</taxon>
        <taxon>Hypocreomycetidae</taxon>
        <taxon>Glomerellales</taxon>
        <taxon>Glomerellaceae</taxon>
        <taxon>Colletotrichum</taxon>
        <taxon>Colletotrichum acutatum species complex</taxon>
    </lineage>
</organism>
<keyword evidence="2" id="KW-1185">Reference proteome</keyword>
<dbReference type="GeneID" id="85467407"/>
<protein>
    <submittedName>
        <fullName evidence="1">Uncharacterized protein</fullName>
    </submittedName>
</protein>
<proteinExistence type="predicted"/>
<reference evidence="1" key="1">
    <citation type="submission" date="2021-06" db="EMBL/GenBank/DDBJ databases">
        <title>Comparative genomics, transcriptomics and evolutionary studies reveal genomic signatures of adaptation to plant cell wall in hemibiotrophic fungi.</title>
        <authorList>
            <consortium name="DOE Joint Genome Institute"/>
            <person name="Baroncelli R."/>
            <person name="Diaz J.F."/>
            <person name="Benocci T."/>
            <person name="Peng M."/>
            <person name="Battaglia E."/>
            <person name="Haridas S."/>
            <person name="Andreopoulos W."/>
            <person name="Labutti K."/>
            <person name="Pangilinan J."/>
            <person name="Floch G.L."/>
            <person name="Makela M.R."/>
            <person name="Henrissat B."/>
            <person name="Grigoriev I.V."/>
            <person name="Crouch J.A."/>
            <person name="De Vries R.P."/>
            <person name="Sukno S.A."/>
            <person name="Thon M.R."/>
        </authorList>
    </citation>
    <scope>NUCLEOTIDE SEQUENCE</scope>
    <source>
        <strain evidence="1">CBS 102054</strain>
    </source>
</reference>
<dbReference type="EMBL" id="JAHMHQ010000007">
    <property type="protein sequence ID" value="KAK1638061.1"/>
    <property type="molecule type" value="Genomic_DNA"/>
</dbReference>
<accession>A0AAI9ZUE6</accession>